<dbReference type="PANTHER" id="PTHR34539:SF15">
    <property type="match status" value="1"/>
</dbReference>
<feature type="region of interest" description="Disordered" evidence="1">
    <location>
        <begin position="1"/>
        <end position="58"/>
    </location>
</feature>
<sequence length="218" mass="23251">MAELKIEDSGNENSKKRVRDELDGHSETNSPISKLARVDSVASDGNSDGSGVSSPEAKRIHDDLLNFLDEADSVPAIQDLDSVIRSFEEEILVPEQAPPVVTSDAGEARPELGFLLEASDDELGLPPSFSTGAEQQKIEAVDLKTSGCDAVKLDDMALGFETEMPSYEAYNFGICGDADGGDVNVSNDFITLGGGLFESYEPADIADFAWRPESLSAS</sequence>
<evidence type="ECO:0000256" key="1">
    <source>
        <dbReference type="SAM" id="MobiDB-lite"/>
    </source>
</evidence>
<keyword evidence="3" id="KW-1185">Reference proteome</keyword>
<dbReference type="STRING" id="2711.A0A067DGM2"/>
<gene>
    <name evidence="2" type="ORF">CISIN_1g040373mg</name>
</gene>
<dbReference type="PaxDb" id="2711-XP_006485782.1"/>
<organism evidence="2 3">
    <name type="scientific">Citrus sinensis</name>
    <name type="common">Sweet orange</name>
    <name type="synonym">Citrus aurantium var. sinensis</name>
    <dbReference type="NCBI Taxonomy" id="2711"/>
    <lineage>
        <taxon>Eukaryota</taxon>
        <taxon>Viridiplantae</taxon>
        <taxon>Streptophyta</taxon>
        <taxon>Embryophyta</taxon>
        <taxon>Tracheophyta</taxon>
        <taxon>Spermatophyta</taxon>
        <taxon>Magnoliopsida</taxon>
        <taxon>eudicotyledons</taxon>
        <taxon>Gunneridae</taxon>
        <taxon>Pentapetalae</taxon>
        <taxon>rosids</taxon>
        <taxon>malvids</taxon>
        <taxon>Sapindales</taxon>
        <taxon>Rutaceae</taxon>
        <taxon>Aurantioideae</taxon>
        <taxon>Citrus</taxon>
    </lineage>
</organism>
<feature type="compositionally biased region" description="Basic and acidic residues" evidence="1">
    <location>
        <begin position="1"/>
        <end position="26"/>
    </location>
</feature>
<reference evidence="2 3" key="1">
    <citation type="submission" date="2014-04" db="EMBL/GenBank/DDBJ databases">
        <authorList>
            <consortium name="International Citrus Genome Consortium"/>
            <person name="Gmitter F."/>
            <person name="Chen C."/>
            <person name="Farmerie W."/>
            <person name="Harkins T."/>
            <person name="Desany B."/>
            <person name="Mohiuddin M."/>
            <person name="Kodira C."/>
            <person name="Borodovsky M."/>
            <person name="Lomsadze A."/>
            <person name="Burns P."/>
            <person name="Jenkins J."/>
            <person name="Prochnik S."/>
            <person name="Shu S."/>
            <person name="Chapman J."/>
            <person name="Pitluck S."/>
            <person name="Schmutz J."/>
            <person name="Rokhsar D."/>
        </authorList>
    </citation>
    <scope>NUCLEOTIDE SEQUENCE</scope>
</reference>
<dbReference type="EMBL" id="KK789679">
    <property type="protein sequence ID" value="KDO37771.1"/>
    <property type="molecule type" value="Genomic_DNA"/>
</dbReference>
<accession>A0A067DGM2</accession>
<name>A0A067DGM2_CITSI</name>
<dbReference type="eggNOG" id="KOG0670">
    <property type="taxonomic scope" value="Eukaryota"/>
</dbReference>
<dbReference type="PANTHER" id="PTHR34539">
    <property type="entry name" value="T6J4.11 PROTEIN"/>
    <property type="match status" value="1"/>
</dbReference>
<dbReference type="Proteomes" id="UP000027120">
    <property type="component" value="Unassembled WGS sequence"/>
</dbReference>
<feature type="compositionally biased region" description="Low complexity" evidence="1">
    <location>
        <begin position="38"/>
        <end position="54"/>
    </location>
</feature>
<protein>
    <submittedName>
        <fullName evidence="2">Uncharacterized protein</fullName>
    </submittedName>
</protein>
<proteinExistence type="predicted"/>
<evidence type="ECO:0000313" key="3">
    <source>
        <dbReference type="Proteomes" id="UP000027120"/>
    </source>
</evidence>
<evidence type="ECO:0000313" key="2">
    <source>
        <dbReference type="EMBL" id="KDO37771.1"/>
    </source>
</evidence>
<dbReference type="AlphaFoldDB" id="A0A067DGM2"/>